<dbReference type="InterPro" id="IPR052370">
    <property type="entry name" value="Meta-cleavage_hydrolase"/>
</dbReference>
<dbReference type="PANTHER" id="PTHR43139">
    <property type="entry name" value="SI:DKEY-122A22.2"/>
    <property type="match status" value="1"/>
</dbReference>
<dbReference type="PANTHER" id="PTHR43139:SF52">
    <property type="entry name" value="SI:DKEY-122A22.2"/>
    <property type="match status" value="1"/>
</dbReference>
<evidence type="ECO:0000313" key="2">
    <source>
        <dbReference type="EMBL" id="PSU47379.1"/>
    </source>
</evidence>
<dbReference type="SUPFAM" id="SSF53474">
    <property type="entry name" value="alpha/beta-Hydrolases"/>
    <property type="match status" value="1"/>
</dbReference>
<dbReference type="PRINTS" id="PR00111">
    <property type="entry name" value="ABHYDROLASE"/>
</dbReference>
<proteinExistence type="predicted"/>
<accession>A0A2T3JEQ4</accession>
<dbReference type="Pfam" id="PF12697">
    <property type="entry name" value="Abhydrolase_6"/>
    <property type="match status" value="1"/>
</dbReference>
<sequence length="306" mass="34569">MPRLFRHVMLFFVLIFTLSGCEIVKWKATQDGESLVNAGYSEQFLPLKEGGSMKFWVGGTGKPLLLLHGFGGTAMSTWKKEMMVLSQDYQVIAPDLAWFGDSHSKGLPDLTTQTNAIWQLMDHLKIDKVNVAGISYGGFVTYNMMTTPERIDKSIIIASPGPLFSEKDLDDLCLRAGVDKPENLFVPQNSDEVRRLFDNVFYEKKYMPDFIADQIYTSYFSPWQAERTSLIQTLIKDRDRIAEFPPNNLPNSMVIWGDSDQIFPLKSGIQLSRYLNAPIVVIPETGHGVTNEQPEVVVKLIKSFLS</sequence>
<evidence type="ECO:0000259" key="1">
    <source>
        <dbReference type="Pfam" id="PF12697"/>
    </source>
</evidence>
<dbReference type="Gene3D" id="3.40.50.1820">
    <property type="entry name" value="alpha/beta hydrolase"/>
    <property type="match status" value="1"/>
</dbReference>
<dbReference type="GO" id="GO:0016787">
    <property type="term" value="F:hydrolase activity"/>
    <property type="evidence" value="ECO:0007669"/>
    <property type="project" value="UniProtKB-KW"/>
</dbReference>
<organism evidence="2 3">
    <name type="scientific">Photobacterium frigidiphilum</name>
    <dbReference type="NCBI Taxonomy" id="264736"/>
    <lineage>
        <taxon>Bacteria</taxon>
        <taxon>Pseudomonadati</taxon>
        <taxon>Pseudomonadota</taxon>
        <taxon>Gammaproteobacteria</taxon>
        <taxon>Vibrionales</taxon>
        <taxon>Vibrionaceae</taxon>
        <taxon>Photobacterium</taxon>
    </lineage>
</organism>
<dbReference type="PROSITE" id="PS51257">
    <property type="entry name" value="PROKAR_LIPOPROTEIN"/>
    <property type="match status" value="1"/>
</dbReference>
<gene>
    <name evidence="2" type="ORF">C9J12_15390</name>
</gene>
<dbReference type="OrthoDB" id="9780765at2"/>
<dbReference type="InterPro" id="IPR000639">
    <property type="entry name" value="Epox_hydrolase-like"/>
</dbReference>
<dbReference type="RefSeq" id="WP_107243525.1">
    <property type="nucleotide sequence ID" value="NZ_PYMJ01000015.1"/>
</dbReference>
<dbReference type="EMBL" id="PYMJ01000015">
    <property type="protein sequence ID" value="PSU47379.1"/>
    <property type="molecule type" value="Genomic_DNA"/>
</dbReference>
<keyword evidence="2" id="KW-0378">Hydrolase</keyword>
<keyword evidence="3" id="KW-1185">Reference proteome</keyword>
<feature type="domain" description="AB hydrolase-1" evidence="1">
    <location>
        <begin position="64"/>
        <end position="299"/>
    </location>
</feature>
<dbReference type="Proteomes" id="UP000240987">
    <property type="component" value="Unassembled WGS sequence"/>
</dbReference>
<protein>
    <submittedName>
        <fullName evidence="2">Alpha/beta hydrolase</fullName>
    </submittedName>
</protein>
<name>A0A2T3JEQ4_9GAMM</name>
<dbReference type="AlphaFoldDB" id="A0A2T3JEQ4"/>
<dbReference type="PRINTS" id="PR00412">
    <property type="entry name" value="EPOXHYDRLASE"/>
</dbReference>
<reference evidence="2 3" key="1">
    <citation type="submission" date="2018-01" db="EMBL/GenBank/DDBJ databases">
        <title>Whole genome sequencing of Histamine producing bacteria.</title>
        <authorList>
            <person name="Butler K."/>
        </authorList>
    </citation>
    <scope>NUCLEOTIDE SEQUENCE [LARGE SCALE GENOMIC DNA]</scope>
    <source>
        <strain evidence="2 3">JCM 12947</strain>
    </source>
</reference>
<comment type="caution">
    <text evidence="2">The sequence shown here is derived from an EMBL/GenBank/DDBJ whole genome shotgun (WGS) entry which is preliminary data.</text>
</comment>
<evidence type="ECO:0000313" key="3">
    <source>
        <dbReference type="Proteomes" id="UP000240987"/>
    </source>
</evidence>
<dbReference type="InterPro" id="IPR000073">
    <property type="entry name" value="AB_hydrolase_1"/>
</dbReference>
<dbReference type="InterPro" id="IPR029058">
    <property type="entry name" value="AB_hydrolase_fold"/>
</dbReference>